<reference evidence="2 3" key="1">
    <citation type="journal article" date="2023" name="Plants (Basel)">
        <title>Bridging the Gap: Combining Genomics and Transcriptomics Approaches to Understand Stylosanthes scabra, an Orphan Legume from the Brazilian Caatinga.</title>
        <authorList>
            <person name="Ferreira-Neto J.R.C."/>
            <person name="da Silva M.D."/>
            <person name="Binneck E."/>
            <person name="de Melo N.F."/>
            <person name="da Silva R.H."/>
            <person name="de Melo A.L.T.M."/>
            <person name="Pandolfi V."/>
            <person name="Bustamante F.O."/>
            <person name="Brasileiro-Vidal A.C."/>
            <person name="Benko-Iseppon A.M."/>
        </authorList>
    </citation>
    <scope>NUCLEOTIDE SEQUENCE [LARGE SCALE GENOMIC DNA]</scope>
    <source>
        <tissue evidence="2">Leaves</tissue>
    </source>
</reference>
<keyword evidence="3" id="KW-1185">Reference proteome</keyword>
<dbReference type="Proteomes" id="UP001341840">
    <property type="component" value="Unassembled WGS sequence"/>
</dbReference>
<evidence type="ECO:0000313" key="3">
    <source>
        <dbReference type="Proteomes" id="UP001341840"/>
    </source>
</evidence>
<name>A0ABU6SRV4_9FABA</name>
<gene>
    <name evidence="2" type="ORF">PIB30_077739</name>
</gene>
<sequence length="280" mass="30214">MSGTHLNTGGSDSSGLTVSAGSIAPIGPNTSTASAQSSAAFSISVGSTRSNTEFEQKQVHDDNRSNTTAGSNLISGTNGGGNGNGRGLRPRVEQPFVSSQLTGGWAPTGFSDMNRNIASSCSNPPLSTATVRHLIEESYLDLGNLLTLDPIVADTNAKYEKLAKRFDNILGGNEDIVSDPYVSNGRMMEETCELGHNLENDEMPVPEQIRLLRRGENAEHVLHNISTSGRLAQRQVVQIVENMVNRIGIDVGLYWLVDHTLLLPSLKLYIQQRSLERKKP</sequence>
<dbReference type="EMBL" id="JASCZI010061469">
    <property type="protein sequence ID" value="MED6138776.1"/>
    <property type="molecule type" value="Genomic_DNA"/>
</dbReference>
<evidence type="ECO:0000313" key="2">
    <source>
        <dbReference type="EMBL" id="MED6138776.1"/>
    </source>
</evidence>
<accession>A0ABU6SRV4</accession>
<organism evidence="2 3">
    <name type="scientific">Stylosanthes scabra</name>
    <dbReference type="NCBI Taxonomy" id="79078"/>
    <lineage>
        <taxon>Eukaryota</taxon>
        <taxon>Viridiplantae</taxon>
        <taxon>Streptophyta</taxon>
        <taxon>Embryophyta</taxon>
        <taxon>Tracheophyta</taxon>
        <taxon>Spermatophyta</taxon>
        <taxon>Magnoliopsida</taxon>
        <taxon>eudicotyledons</taxon>
        <taxon>Gunneridae</taxon>
        <taxon>Pentapetalae</taxon>
        <taxon>rosids</taxon>
        <taxon>fabids</taxon>
        <taxon>Fabales</taxon>
        <taxon>Fabaceae</taxon>
        <taxon>Papilionoideae</taxon>
        <taxon>50 kb inversion clade</taxon>
        <taxon>dalbergioids sensu lato</taxon>
        <taxon>Dalbergieae</taxon>
        <taxon>Pterocarpus clade</taxon>
        <taxon>Stylosanthes</taxon>
    </lineage>
</organism>
<comment type="caution">
    <text evidence="2">The sequence shown here is derived from an EMBL/GenBank/DDBJ whole genome shotgun (WGS) entry which is preliminary data.</text>
</comment>
<protein>
    <submittedName>
        <fullName evidence="2">Uncharacterized protein</fullName>
    </submittedName>
</protein>
<feature type="compositionally biased region" description="Basic and acidic residues" evidence="1">
    <location>
        <begin position="52"/>
        <end position="64"/>
    </location>
</feature>
<evidence type="ECO:0000256" key="1">
    <source>
        <dbReference type="SAM" id="MobiDB-lite"/>
    </source>
</evidence>
<proteinExistence type="predicted"/>
<feature type="compositionally biased region" description="Gly residues" evidence="1">
    <location>
        <begin position="77"/>
        <end position="86"/>
    </location>
</feature>
<feature type="region of interest" description="Disordered" evidence="1">
    <location>
        <begin position="49"/>
        <end position="90"/>
    </location>
</feature>